<proteinExistence type="predicted"/>
<dbReference type="RefSeq" id="WP_148908065.1">
    <property type="nucleotide sequence ID" value="NZ_VNHX01000005.1"/>
</dbReference>
<reference evidence="1 2" key="1">
    <citation type="submission" date="2019-07" db="EMBL/GenBank/DDBJ databases">
        <title>Genomic Encyclopedia of Archaeal and Bacterial Type Strains, Phase II (KMG-II): from individual species to whole genera.</title>
        <authorList>
            <person name="Goeker M."/>
        </authorList>
    </citation>
    <scope>NUCLEOTIDE SEQUENCE [LARGE SCALE GENOMIC DNA]</scope>
    <source>
        <strain evidence="1 2">DSM 18850</strain>
    </source>
</reference>
<gene>
    <name evidence="1" type="ORF">BC792_105177</name>
</gene>
<dbReference type="AlphaFoldDB" id="A0A5S5DM13"/>
<name>A0A5S5DM13_9SPHI</name>
<dbReference type="EMBL" id="VNHX01000005">
    <property type="protein sequence ID" value="TYP96684.1"/>
    <property type="molecule type" value="Genomic_DNA"/>
</dbReference>
<dbReference type="Proteomes" id="UP000325105">
    <property type="component" value="Unassembled WGS sequence"/>
</dbReference>
<accession>A0A5S5DM13</accession>
<evidence type="ECO:0000313" key="1">
    <source>
        <dbReference type="EMBL" id="TYP96684.1"/>
    </source>
</evidence>
<evidence type="ECO:0000313" key="2">
    <source>
        <dbReference type="Proteomes" id="UP000325105"/>
    </source>
</evidence>
<keyword evidence="2" id="KW-1185">Reference proteome</keyword>
<dbReference type="OrthoDB" id="710954at2"/>
<comment type="caution">
    <text evidence="1">The sequence shown here is derived from an EMBL/GenBank/DDBJ whole genome shotgun (WGS) entry which is preliminary data.</text>
</comment>
<protein>
    <submittedName>
        <fullName evidence="1">Uncharacterized protein</fullName>
    </submittedName>
</protein>
<organism evidence="1 2">
    <name type="scientific">Sphingobacterium allocomposti</name>
    <dbReference type="NCBI Taxonomy" id="415956"/>
    <lineage>
        <taxon>Bacteria</taxon>
        <taxon>Pseudomonadati</taxon>
        <taxon>Bacteroidota</taxon>
        <taxon>Sphingobacteriia</taxon>
        <taxon>Sphingobacteriales</taxon>
        <taxon>Sphingobacteriaceae</taxon>
        <taxon>Sphingobacterium</taxon>
    </lineage>
</organism>
<sequence>MYRTPLPKYVRESTVLTEGEKMQLAACERLPDDAEIDDMRMHPDIRDILQAFIGDEGTRSTHLQLAAKRYLARGDVHTAWKVLLLL</sequence>